<evidence type="ECO:0000313" key="3">
    <source>
        <dbReference type="EMBL" id="KAK9890752.1"/>
    </source>
</evidence>
<feature type="transmembrane region" description="Helical" evidence="2">
    <location>
        <begin position="333"/>
        <end position="358"/>
    </location>
</feature>
<keyword evidence="2" id="KW-0472">Membrane</keyword>
<feature type="compositionally biased region" description="Low complexity" evidence="1">
    <location>
        <begin position="777"/>
        <end position="798"/>
    </location>
</feature>
<accession>A0AAW1VD54</accession>
<dbReference type="PANTHER" id="PTHR21579">
    <property type="entry name" value="PROTEIN TINCAR"/>
    <property type="match status" value="1"/>
</dbReference>
<feature type="transmembrane region" description="Helical" evidence="2">
    <location>
        <begin position="445"/>
        <end position="465"/>
    </location>
</feature>
<evidence type="ECO:0008006" key="5">
    <source>
        <dbReference type="Google" id="ProtNLM"/>
    </source>
</evidence>
<feature type="compositionally biased region" description="Basic and acidic residues" evidence="1">
    <location>
        <begin position="755"/>
        <end position="768"/>
    </location>
</feature>
<protein>
    <recommendedName>
        <fullName evidence="5">Protein tincar</fullName>
    </recommendedName>
</protein>
<feature type="compositionally biased region" description="Low complexity" evidence="1">
    <location>
        <begin position="715"/>
        <end position="731"/>
    </location>
</feature>
<feature type="compositionally biased region" description="Polar residues" evidence="1">
    <location>
        <begin position="25"/>
        <end position="43"/>
    </location>
</feature>
<feature type="transmembrane region" description="Helical" evidence="2">
    <location>
        <begin position="101"/>
        <end position="129"/>
    </location>
</feature>
<organism evidence="3 4">
    <name type="scientific">Henosepilachna vigintioctopunctata</name>
    <dbReference type="NCBI Taxonomy" id="420089"/>
    <lineage>
        <taxon>Eukaryota</taxon>
        <taxon>Metazoa</taxon>
        <taxon>Ecdysozoa</taxon>
        <taxon>Arthropoda</taxon>
        <taxon>Hexapoda</taxon>
        <taxon>Insecta</taxon>
        <taxon>Pterygota</taxon>
        <taxon>Neoptera</taxon>
        <taxon>Endopterygota</taxon>
        <taxon>Coleoptera</taxon>
        <taxon>Polyphaga</taxon>
        <taxon>Cucujiformia</taxon>
        <taxon>Coccinelloidea</taxon>
        <taxon>Coccinellidae</taxon>
        <taxon>Epilachninae</taxon>
        <taxon>Epilachnini</taxon>
        <taxon>Henosepilachna</taxon>
    </lineage>
</organism>
<feature type="transmembrane region" description="Helical" evidence="2">
    <location>
        <begin position="395"/>
        <end position="416"/>
    </location>
</feature>
<feature type="transmembrane region" description="Helical" evidence="2">
    <location>
        <begin position="60"/>
        <end position="81"/>
    </location>
</feature>
<evidence type="ECO:0000256" key="1">
    <source>
        <dbReference type="SAM" id="MobiDB-lite"/>
    </source>
</evidence>
<sequence length="1023" mass="113990">MSSPSPITRCSFDNKNEIDYLKSKMNASQGAPSPQPSENSSAAPSKCQETRRKRSTGIHLNNLWSLWYGVLGCGIQAYTVVKGIKRLLGYSLLYWPEDISLPYLELNCSLGLVGAAVLLLPIFFVCAVFKVGNLANDGFKLGRQIGMCSKEPPAEVLSHGGRCSLFKHGGPTAPFVHLVMAFCLLLPKLLMEAKLIEAGFLSQEWIWKTDLDFMVVHRDRLVVLSFMTSNSTNALPSSISQARIVSGTNKPQSGSIFSPTPPGVPLNHNPIAHTVIKTLKDFIGHENHTNFHQTKDPELGHTLSLEYINLAIALMVYSVRYSAIFWSSNKCLGIVFSVQLLINSVHILLSYCGMTILYKVQIAGVWKSLPLLKHTNFVLMSNRSTPFLLNAQVTLGLYLLSTLLVVASSLILYFYGHTRFNEFLNRECQRKIITLKRDSINKWSYFTHCAALCVLISVGICYAPLLHDNTFVYKGSLDDITLACIIGGILHLFLWVVIWLFLTIKQRWIFKLRVVVGRASVKQARSLRLITDVDLSRNIKDAPDQPLLVVANGRTYGVMDVSPQKAIMNIVKKSTTVRRAIHHDATPCQEEDEEQIYWLRPALSNQQPSPDQAKQLCCFTKKEKQKVTFNETASTSNNRGKINGSKTRRVPGMDEDDGDYATLRELPLPPVNRMNNNENDTVSEEGKLLACVHDENITYASNNQDLNPPLDYEDPSPLLTPDPLTDTPDSSIPLLMHNNSNTIQSDSSQTPRCLRRADSGMPHEEMNSRSDSISTQSSASPPEAPESNHSESSSGVHSNDSRDQKQTRRATSVVDLVQPPPREEVHWKSFSLQRNVQPPTSSSFNLTSPLPVSSLEKEAIPNVILEEGESTVIIRRKSCRPNVADTSQTSLETFGRATNMRMVSFTEKSDLSNMQSTSATLPHYPTQPLPNIYPNCSTMPLPPHTSVQTNLGLGNSCNIYPRQHSTIPTHHNGVTVKMYNGTNGLNAQYPVHNRFPCKQQDAKSTDVIYSRIYRNPNVYHPSS</sequence>
<keyword evidence="2" id="KW-0812">Transmembrane</keyword>
<dbReference type="PANTHER" id="PTHR21579:SF20">
    <property type="entry name" value="PROTEIN TINCAR"/>
    <property type="match status" value="1"/>
</dbReference>
<evidence type="ECO:0000313" key="4">
    <source>
        <dbReference type="Proteomes" id="UP001431783"/>
    </source>
</evidence>
<dbReference type="InterPro" id="IPR053291">
    <property type="entry name" value="Ommatidial_diff-associated"/>
</dbReference>
<dbReference type="Proteomes" id="UP001431783">
    <property type="component" value="Unassembled WGS sequence"/>
</dbReference>
<dbReference type="EMBL" id="JARQZJ010000126">
    <property type="protein sequence ID" value="KAK9890752.1"/>
    <property type="molecule type" value="Genomic_DNA"/>
</dbReference>
<keyword evidence="2" id="KW-1133">Transmembrane helix</keyword>
<keyword evidence="4" id="KW-1185">Reference proteome</keyword>
<evidence type="ECO:0000256" key="2">
    <source>
        <dbReference type="SAM" id="Phobius"/>
    </source>
</evidence>
<gene>
    <name evidence="3" type="ORF">WA026_012100</name>
</gene>
<reference evidence="3 4" key="1">
    <citation type="submission" date="2023-03" db="EMBL/GenBank/DDBJ databases">
        <title>Genome insight into feeding habits of ladybird beetles.</title>
        <authorList>
            <person name="Li H.-S."/>
            <person name="Huang Y.-H."/>
            <person name="Pang H."/>
        </authorList>
    </citation>
    <scope>NUCLEOTIDE SEQUENCE [LARGE SCALE GENOMIC DNA]</scope>
    <source>
        <strain evidence="3">SYSU_2023b</strain>
        <tissue evidence="3">Whole body</tissue>
    </source>
</reference>
<name>A0AAW1VD54_9CUCU</name>
<feature type="region of interest" description="Disordered" evidence="1">
    <location>
        <begin position="25"/>
        <end position="48"/>
    </location>
</feature>
<feature type="region of interest" description="Disordered" evidence="1">
    <location>
        <begin position="700"/>
        <end position="820"/>
    </location>
</feature>
<proteinExistence type="predicted"/>
<feature type="region of interest" description="Disordered" evidence="1">
    <location>
        <begin position="629"/>
        <end position="660"/>
    </location>
</feature>
<feature type="compositionally biased region" description="Polar residues" evidence="1">
    <location>
        <begin position="629"/>
        <end position="640"/>
    </location>
</feature>
<feature type="transmembrane region" description="Helical" evidence="2">
    <location>
        <begin position="480"/>
        <end position="502"/>
    </location>
</feature>
<feature type="compositionally biased region" description="Polar residues" evidence="1">
    <location>
        <begin position="737"/>
        <end position="751"/>
    </location>
</feature>
<comment type="caution">
    <text evidence="3">The sequence shown here is derived from an EMBL/GenBank/DDBJ whole genome shotgun (WGS) entry which is preliminary data.</text>
</comment>
<dbReference type="AlphaFoldDB" id="A0AAW1VD54"/>